<evidence type="ECO:0000313" key="7">
    <source>
        <dbReference type="EMBL" id="KLU88814.1"/>
    </source>
</evidence>
<evidence type="ECO:0000313" key="9">
    <source>
        <dbReference type="Proteomes" id="UP000011715"/>
    </source>
</evidence>
<comment type="subcellular location">
    <subcellularLocation>
        <location evidence="1">Endoplasmic reticulum membrane</location>
        <topology evidence="1">Multi-pass membrane protein</topology>
    </subcellularLocation>
</comment>
<dbReference type="eggNOG" id="ENOG502S8DA">
    <property type="taxonomic scope" value="Eukaryota"/>
</dbReference>
<reference evidence="9" key="2">
    <citation type="submission" date="2010-05" db="EMBL/GenBank/DDBJ databases">
        <title>The genome sequence of Magnaporthe poae strain ATCC 64411.</title>
        <authorList>
            <person name="Ma L.-J."/>
            <person name="Dead R."/>
            <person name="Young S."/>
            <person name="Zeng Q."/>
            <person name="Koehrsen M."/>
            <person name="Alvarado L."/>
            <person name="Berlin A."/>
            <person name="Chapman S.B."/>
            <person name="Chen Z."/>
            <person name="Freedman E."/>
            <person name="Gellesch M."/>
            <person name="Goldberg J."/>
            <person name="Griggs A."/>
            <person name="Gujja S."/>
            <person name="Heilman E.R."/>
            <person name="Heiman D."/>
            <person name="Hepburn T."/>
            <person name="Howarth C."/>
            <person name="Jen D."/>
            <person name="Larson L."/>
            <person name="Mehta T."/>
            <person name="Neiman D."/>
            <person name="Pearson M."/>
            <person name="Roberts A."/>
            <person name="Saif S."/>
            <person name="Shea T."/>
            <person name="Shenoy N."/>
            <person name="Sisk P."/>
            <person name="Stolte C."/>
            <person name="Sykes S."/>
            <person name="Walk T."/>
            <person name="White J."/>
            <person name="Yandava C."/>
            <person name="Haas B."/>
            <person name="Nusbaum C."/>
            <person name="Birren B."/>
        </authorList>
    </citation>
    <scope>NUCLEOTIDE SEQUENCE [LARGE SCALE GENOMIC DNA]</scope>
    <source>
        <strain evidence="9">ATCC 64411 / 73-15</strain>
    </source>
</reference>
<proteinExistence type="predicted"/>
<dbReference type="InterPro" id="IPR024512">
    <property type="entry name" value="Ser_palmitoyltrfase_ssu-like"/>
</dbReference>
<dbReference type="Proteomes" id="UP000011715">
    <property type="component" value="Unassembled WGS sequence"/>
</dbReference>
<evidence type="ECO:0000256" key="5">
    <source>
        <dbReference type="ARBA" id="ARBA00023136"/>
    </source>
</evidence>
<dbReference type="EMBL" id="ADBL01001893">
    <property type="status" value="NOT_ANNOTATED_CDS"/>
    <property type="molecule type" value="Genomic_DNA"/>
</dbReference>
<dbReference type="VEuPathDB" id="FungiDB:MAPG_07797"/>
<evidence type="ECO:0000256" key="4">
    <source>
        <dbReference type="ARBA" id="ARBA00022989"/>
    </source>
</evidence>
<reference evidence="8" key="4">
    <citation type="journal article" date="2015" name="G3 (Bethesda)">
        <title>Genome sequences of three phytopathogenic species of the Magnaporthaceae family of fungi.</title>
        <authorList>
            <person name="Okagaki L.H."/>
            <person name="Nunes C.C."/>
            <person name="Sailsbery J."/>
            <person name="Clay B."/>
            <person name="Brown D."/>
            <person name="John T."/>
            <person name="Oh Y."/>
            <person name="Young N."/>
            <person name="Fitzgerald M."/>
            <person name="Haas B.J."/>
            <person name="Zeng Q."/>
            <person name="Young S."/>
            <person name="Adiconis X."/>
            <person name="Fan L."/>
            <person name="Levin J.Z."/>
            <person name="Mitchell T.K."/>
            <person name="Okubara P.A."/>
            <person name="Farman M.L."/>
            <person name="Kohn L.M."/>
            <person name="Birren B."/>
            <person name="Ma L.-J."/>
            <person name="Dean R.A."/>
        </authorList>
    </citation>
    <scope>NUCLEOTIDE SEQUENCE</scope>
    <source>
        <strain evidence="8">ATCC 64411 / 73-15</strain>
    </source>
</reference>
<gene>
    <name evidence="7" type="ORF">MAPG_07797</name>
</gene>
<protein>
    <submittedName>
        <fullName evidence="7 8">Uncharacterized protein</fullName>
    </submittedName>
</protein>
<dbReference type="STRING" id="644358.A0A0C4E5M4"/>
<dbReference type="EnsemblFungi" id="MAPG_07797T0">
    <property type="protein sequence ID" value="MAPG_07797T0"/>
    <property type="gene ID" value="MAPG_07797"/>
</dbReference>
<dbReference type="OrthoDB" id="202672at2759"/>
<reference evidence="7" key="1">
    <citation type="submission" date="2010-05" db="EMBL/GenBank/DDBJ databases">
        <title>The Genome Sequence of Magnaporthe poae strain ATCC 64411.</title>
        <authorList>
            <consortium name="The Broad Institute Genome Sequencing Platform"/>
            <consortium name="Broad Institute Genome Sequencing Center for Infectious Disease"/>
            <person name="Ma L.-J."/>
            <person name="Dead R."/>
            <person name="Young S."/>
            <person name="Zeng Q."/>
            <person name="Koehrsen M."/>
            <person name="Alvarado L."/>
            <person name="Berlin A."/>
            <person name="Chapman S.B."/>
            <person name="Chen Z."/>
            <person name="Freedman E."/>
            <person name="Gellesch M."/>
            <person name="Goldberg J."/>
            <person name="Griggs A."/>
            <person name="Gujja S."/>
            <person name="Heilman E.R."/>
            <person name="Heiman D."/>
            <person name="Hepburn T."/>
            <person name="Howarth C."/>
            <person name="Jen D."/>
            <person name="Larson L."/>
            <person name="Mehta T."/>
            <person name="Neiman D."/>
            <person name="Pearson M."/>
            <person name="Roberts A."/>
            <person name="Saif S."/>
            <person name="Shea T."/>
            <person name="Shenoy N."/>
            <person name="Sisk P."/>
            <person name="Stolte C."/>
            <person name="Sykes S."/>
            <person name="Walk T."/>
            <person name="White J."/>
            <person name="Yandava C."/>
            <person name="Haas B."/>
            <person name="Nusbaum C."/>
            <person name="Birren B."/>
        </authorList>
    </citation>
    <scope>NUCLEOTIDE SEQUENCE</scope>
    <source>
        <strain evidence="7">ATCC 64411</strain>
    </source>
</reference>
<name>A0A0C4E5M4_MAGP6</name>
<feature type="transmembrane region" description="Helical" evidence="6">
    <location>
        <begin position="33"/>
        <end position="54"/>
    </location>
</feature>
<keyword evidence="5 6" id="KW-0472">Membrane</keyword>
<dbReference type="AlphaFoldDB" id="A0A0C4E5M4"/>
<keyword evidence="4 6" id="KW-1133">Transmembrane helix</keyword>
<keyword evidence="3" id="KW-0256">Endoplasmic reticulum</keyword>
<reference evidence="7" key="3">
    <citation type="submission" date="2011-03" db="EMBL/GenBank/DDBJ databases">
        <title>Annotation of Magnaporthe poae ATCC 64411.</title>
        <authorList>
            <person name="Ma L.-J."/>
            <person name="Dead R."/>
            <person name="Young S.K."/>
            <person name="Zeng Q."/>
            <person name="Gargeya S."/>
            <person name="Fitzgerald M."/>
            <person name="Haas B."/>
            <person name="Abouelleil A."/>
            <person name="Alvarado L."/>
            <person name="Arachchi H.M."/>
            <person name="Berlin A."/>
            <person name="Brown A."/>
            <person name="Chapman S.B."/>
            <person name="Chen Z."/>
            <person name="Dunbar C."/>
            <person name="Freedman E."/>
            <person name="Gearin G."/>
            <person name="Gellesch M."/>
            <person name="Goldberg J."/>
            <person name="Griggs A."/>
            <person name="Gujja S."/>
            <person name="Heiman D."/>
            <person name="Howarth C."/>
            <person name="Larson L."/>
            <person name="Lui A."/>
            <person name="MacDonald P.J.P."/>
            <person name="Mehta T."/>
            <person name="Montmayeur A."/>
            <person name="Murphy C."/>
            <person name="Neiman D."/>
            <person name="Pearson M."/>
            <person name="Priest M."/>
            <person name="Roberts A."/>
            <person name="Saif S."/>
            <person name="Shea T."/>
            <person name="Shenoy N."/>
            <person name="Sisk P."/>
            <person name="Stolte C."/>
            <person name="Sykes S."/>
            <person name="Yandava C."/>
            <person name="Wortman J."/>
            <person name="Nusbaum C."/>
            <person name="Birren B."/>
        </authorList>
    </citation>
    <scope>NUCLEOTIDE SEQUENCE</scope>
    <source>
        <strain evidence="7">ATCC 64411</strain>
    </source>
</reference>
<dbReference type="GO" id="GO:0005789">
    <property type="term" value="C:endoplasmic reticulum membrane"/>
    <property type="evidence" value="ECO:0007669"/>
    <property type="project" value="UniProtKB-SubCell"/>
</dbReference>
<sequence>MDVLDRFGKWVQLKVYQVEVTYSVYMFTPAEKFIFWSILFLVNALTIIATILYMPHHIAFLANRAWFYIHGDSVDVVGLAKDAVHTLVAADAAPLSTATRATSPLPPLLSGAIGGRRGPGRRGSRRGALVVAQPARVPPCLPRRLRARRRRRVIGCRLSDGAWSFNDTILYPSLNRSRGELFGHFLGVNDWLCMQLCVALNVDDSLGGIQQDASLTTGFGTVERTVLAFMMARLAGVPTYVMYLKHRVKGRRWECFLDSTPDAKGAVYIR</sequence>
<dbReference type="Pfam" id="PF11779">
    <property type="entry name" value="SPT_ssu-like"/>
    <property type="match status" value="1"/>
</dbReference>
<keyword evidence="9" id="KW-1185">Reference proteome</keyword>
<dbReference type="EMBL" id="GL876972">
    <property type="protein sequence ID" value="KLU88814.1"/>
    <property type="molecule type" value="Genomic_DNA"/>
</dbReference>
<organism evidence="8 9">
    <name type="scientific">Magnaporthiopsis poae (strain ATCC 64411 / 73-15)</name>
    <name type="common">Kentucky bluegrass fungus</name>
    <name type="synonym">Magnaporthe poae</name>
    <dbReference type="NCBI Taxonomy" id="644358"/>
    <lineage>
        <taxon>Eukaryota</taxon>
        <taxon>Fungi</taxon>
        <taxon>Dikarya</taxon>
        <taxon>Ascomycota</taxon>
        <taxon>Pezizomycotina</taxon>
        <taxon>Sordariomycetes</taxon>
        <taxon>Sordariomycetidae</taxon>
        <taxon>Magnaporthales</taxon>
        <taxon>Magnaporthaceae</taxon>
        <taxon>Magnaporthiopsis</taxon>
    </lineage>
</organism>
<keyword evidence="2 6" id="KW-0812">Transmembrane</keyword>
<evidence type="ECO:0000256" key="2">
    <source>
        <dbReference type="ARBA" id="ARBA00022692"/>
    </source>
</evidence>
<evidence type="ECO:0000256" key="6">
    <source>
        <dbReference type="SAM" id="Phobius"/>
    </source>
</evidence>
<evidence type="ECO:0000313" key="8">
    <source>
        <dbReference type="EnsemblFungi" id="MAPG_07797T0"/>
    </source>
</evidence>
<evidence type="ECO:0000256" key="1">
    <source>
        <dbReference type="ARBA" id="ARBA00004477"/>
    </source>
</evidence>
<reference evidence="8" key="5">
    <citation type="submission" date="2015-06" db="UniProtKB">
        <authorList>
            <consortium name="EnsemblFungi"/>
        </authorList>
    </citation>
    <scope>IDENTIFICATION</scope>
    <source>
        <strain evidence="8">ATCC 64411</strain>
    </source>
</reference>
<evidence type="ECO:0000256" key="3">
    <source>
        <dbReference type="ARBA" id="ARBA00022824"/>
    </source>
</evidence>
<accession>A0A0C4E5M4</accession>